<reference evidence="1" key="1">
    <citation type="submission" date="2022-06" db="EMBL/GenBank/DDBJ databases">
        <title>Uncovering the hologenomic basis of an extraordinary plant invasion.</title>
        <authorList>
            <person name="Bieker V.C."/>
            <person name="Martin M.D."/>
            <person name="Gilbert T."/>
            <person name="Hodgins K."/>
            <person name="Battlay P."/>
            <person name="Petersen B."/>
            <person name="Wilson J."/>
        </authorList>
    </citation>
    <scope>NUCLEOTIDE SEQUENCE</scope>
    <source>
        <strain evidence="1">AA19_3_7</strain>
        <tissue evidence="1">Leaf</tissue>
    </source>
</reference>
<evidence type="ECO:0000313" key="1">
    <source>
        <dbReference type="EMBL" id="KAI7755455.1"/>
    </source>
</evidence>
<dbReference type="EMBL" id="JAMZMK010001114">
    <property type="protein sequence ID" value="KAI7755455.1"/>
    <property type="molecule type" value="Genomic_DNA"/>
</dbReference>
<evidence type="ECO:0000313" key="2">
    <source>
        <dbReference type="Proteomes" id="UP001206925"/>
    </source>
</evidence>
<proteinExistence type="predicted"/>
<name>A0AAD5GU88_AMBAR</name>
<comment type="caution">
    <text evidence="1">The sequence shown here is derived from an EMBL/GenBank/DDBJ whole genome shotgun (WGS) entry which is preliminary data.</text>
</comment>
<protein>
    <submittedName>
        <fullName evidence="1">Uncharacterized protein</fullName>
    </submittedName>
</protein>
<dbReference type="Proteomes" id="UP001206925">
    <property type="component" value="Unassembled WGS sequence"/>
</dbReference>
<keyword evidence="2" id="KW-1185">Reference proteome</keyword>
<accession>A0AAD5GU88</accession>
<gene>
    <name evidence="1" type="ORF">M8C21_018395</name>
</gene>
<feature type="non-terminal residue" evidence="1">
    <location>
        <position position="1"/>
    </location>
</feature>
<dbReference type="AlphaFoldDB" id="A0AAD5GU88"/>
<sequence length="64" mass="7243">WVCILRGELAKGLYGFERRGYADLGTDRLQSDELMMKGIVSKCFCCLKVARLAIHSPLENWGHS</sequence>
<organism evidence="1 2">
    <name type="scientific">Ambrosia artemisiifolia</name>
    <name type="common">Common ragweed</name>
    <dbReference type="NCBI Taxonomy" id="4212"/>
    <lineage>
        <taxon>Eukaryota</taxon>
        <taxon>Viridiplantae</taxon>
        <taxon>Streptophyta</taxon>
        <taxon>Embryophyta</taxon>
        <taxon>Tracheophyta</taxon>
        <taxon>Spermatophyta</taxon>
        <taxon>Magnoliopsida</taxon>
        <taxon>eudicotyledons</taxon>
        <taxon>Gunneridae</taxon>
        <taxon>Pentapetalae</taxon>
        <taxon>asterids</taxon>
        <taxon>campanulids</taxon>
        <taxon>Asterales</taxon>
        <taxon>Asteraceae</taxon>
        <taxon>Asteroideae</taxon>
        <taxon>Heliantheae alliance</taxon>
        <taxon>Heliantheae</taxon>
        <taxon>Ambrosia</taxon>
    </lineage>
</organism>